<keyword evidence="6" id="KW-1185">Reference proteome</keyword>
<evidence type="ECO:0000256" key="2">
    <source>
        <dbReference type="ARBA" id="ARBA00022525"/>
    </source>
</evidence>
<evidence type="ECO:0000313" key="5">
    <source>
        <dbReference type="EMBL" id="KGM49093.1"/>
    </source>
</evidence>
<dbReference type="GO" id="GO:0020037">
    <property type="term" value="F:heme binding"/>
    <property type="evidence" value="ECO:0007669"/>
    <property type="project" value="InterPro"/>
</dbReference>
<comment type="subcellular location">
    <subcellularLocation>
        <location evidence="1">Secreted</location>
    </subcellularLocation>
</comment>
<proteinExistence type="predicted"/>
<dbReference type="Pfam" id="PF03098">
    <property type="entry name" value="An_peroxidase"/>
    <property type="match status" value="1"/>
</dbReference>
<dbReference type="RefSeq" id="WP_043748112.1">
    <property type="nucleotide sequence ID" value="NZ_AQQX01000003.1"/>
</dbReference>
<dbReference type="InterPro" id="IPR019791">
    <property type="entry name" value="Haem_peroxidase_animal"/>
</dbReference>
<dbReference type="InterPro" id="IPR010255">
    <property type="entry name" value="Haem_peroxidase_sf"/>
</dbReference>
<evidence type="ECO:0000256" key="3">
    <source>
        <dbReference type="ARBA" id="ARBA00023180"/>
    </source>
</evidence>
<comment type="caution">
    <text evidence="5">The sequence shown here is derived from an EMBL/GenBank/DDBJ whole genome shotgun (WGS) entry which is preliminary data.</text>
</comment>
<evidence type="ECO:0000256" key="4">
    <source>
        <dbReference type="SAM" id="MobiDB-lite"/>
    </source>
</evidence>
<protein>
    <submittedName>
        <fullName evidence="5">Heme peroxidase</fullName>
    </submittedName>
</protein>
<dbReference type="GO" id="GO:0004601">
    <property type="term" value="F:peroxidase activity"/>
    <property type="evidence" value="ECO:0007669"/>
    <property type="project" value="UniProtKB-KW"/>
</dbReference>
<dbReference type="STRING" id="1461694.ATO9_10460"/>
<sequence length="596" mass="65046">MSLFFQSHGGNNRRSAPPRKSALQARALIPADGDIAVDEAGDFGFILPPSGDPGDYLPDDVLAELDELGDLMVPAANAASPDVTPDSTMPAVMTYWGQFLDHELTARTDRETQISSIEHPAPTHTADQIEAQLKNARSPRFDLDSVYGGLPVGLQDSAEAAAAYADAARVISGMRHPKYPAKMRVGTCAPHGPIPDGLDPHRDLPRFGQVEHSVKQAYLDILARNLSPADVAKFEASLDSRALIGDMRNDENLNIAQFHLSFLRFHNRVVDFLEANDTGWLPDFHSAQALTKLHYQWLIVEGYLKTVCDPAVVQSVLAARAKHFFDFRAAHADRIGTKTLGDAMAMEFSVAAFRFGHSMVRDAYDYNGNFGRGGAADKAPFDQIFAHTGGGGFDGHGKLPRERIIDWSRFVTADPDSADGHPARAARRIDTLIAPPLGDLRNEGGEEEDEMLKKLFRQLARRNLRRGFSLRLPTGQALHAYLKSTGAVTTDPIPDVGAILDNKPNLTGFLQGTQSRLFERTPLWFYVLAEAEAAGGDHLGEVGSWIVASTFVAILLADPDSALSKDFDPTHSPLRLPDGSPIDSIEAWMKFALVLE</sequence>
<dbReference type="AlphaFoldDB" id="A0A0A0EG42"/>
<dbReference type="EMBL" id="AQQX01000003">
    <property type="protein sequence ID" value="KGM49093.1"/>
    <property type="molecule type" value="Genomic_DNA"/>
</dbReference>
<feature type="region of interest" description="Disordered" evidence="4">
    <location>
        <begin position="1"/>
        <end position="21"/>
    </location>
</feature>
<dbReference type="eggNOG" id="ENOG502Z7JE">
    <property type="taxonomic scope" value="Bacteria"/>
</dbReference>
<dbReference type="CDD" id="cd09819">
    <property type="entry name" value="An_peroxidase_bacterial_1"/>
    <property type="match status" value="1"/>
</dbReference>
<dbReference type="Proteomes" id="UP000030004">
    <property type="component" value="Unassembled WGS sequence"/>
</dbReference>
<dbReference type="PROSITE" id="PS50292">
    <property type="entry name" value="PEROXIDASE_3"/>
    <property type="match status" value="1"/>
</dbReference>
<keyword evidence="5" id="KW-0560">Oxidoreductase</keyword>
<dbReference type="GO" id="GO:0005576">
    <property type="term" value="C:extracellular region"/>
    <property type="evidence" value="ECO:0007669"/>
    <property type="project" value="UniProtKB-SubCell"/>
</dbReference>
<keyword evidence="3" id="KW-0325">Glycoprotein</keyword>
<reference evidence="5 6" key="1">
    <citation type="journal article" date="2015" name="Antonie Van Leeuwenhoek">
        <title>Pseudooceanicola atlanticus gen. nov. sp. nov., isolated from surface seawater of the Atlantic Ocean and reclassification of Oceanicola batsensis, Oceanicola marinus, Oceanicola nitratireducens, Oceanicola nanhaiensis, Oceanicola antarcticus and Oceanicola flagellatus, as Pseudooceanicola batsensis comb. nov., Pseudooceanicola marinus comb. nov., Pseudooceanicola nitratireducens comb. nov., Pseudooceanicola nanhaiensis comb. nov., Pseudooceanicola antarcticus comb. nov., and Pseudooceanicola flagellatus comb. nov.</title>
        <authorList>
            <person name="Lai Q."/>
            <person name="Li G."/>
            <person name="Liu X."/>
            <person name="Du Y."/>
            <person name="Sun F."/>
            <person name="Shao Z."/>
        </authorList>
    </citation>
    <scope>NUCLEOTIDE SEQUENCE [LARGE SCALE GENOMIC DNA]</scope>
    <source>
        <strain evidence="5 6">22II-s11g</strain>
    </source>
</reference>
<dbReference type="PANTHER" id="PTHR11475">
    <property type="entry name" value="OXIDASE/PEROXIDASE"/>
    <property type="match status" value="1"/>
</dbReference>
<keyword evidence="2" id="KW-0964">Secreted</keyword>
<keyword evidence="5" id="KW-0575">Peroxidase</keyword>
<evidence type="ECO:0000313" key="6">
    <source>
        <dbReference type="Proteomes" id="UP000030004"/>
    </source>
</evidence>
<name>A0A0A0EG42_9RHOB</name>
<gene>
    <name evidence="5" type="ORF">ATO9_10460</name>
</gene>
<organism evidence="5 6">
    <name type="scientific">Pseudooceanicola atlanticus</name>
    <dbReference type="NCBI Taxonomy" id="1461694"/>
    <lineage>
        <taxon>Bacteria</taxon>
        <taxon>Pseudomonadati</taxon>
        <taxon>Pseudomonadota</taxon>
        <taxon>Alphaproteobacteria</taxon>
        <taxon>Rhodobacterales</taxon>
        <taxon>Paracoccaceae</taxon>
        <taxon>Pseudooceanicola</taxon>
    </lineage>
</organism>
<dbReference type="InterPro" id="IPR037120">
    <property type="entry name" value="Haem_peroxidase_sf_animal"/>
</dbReference>
<dbReference type="Gene3D" id="1.10.640.10">
    <property type="entry name" value="Haem peroxidase domain superfamily, animal type"/>
    <property type="match status" value="1"/>
</dbReference>
<accession>A0A0A0EG42</accession>
<dbReference type="PANTHER" id="PTHR11475:SF4">
    <property type="entry name" value="CHORION PEROXIDASE"/>
    <property type="match status" value="1"/>
</dbReference>
<dbReference type="OrthoDB" id="105077at2"/>
<feature type="compositionally biased region" description="Polar residues" evidence="4">
    <location>
        <begin position="1"/>
        <end position="14"/>
    </location>
</feature>
<dbReference type="SUPFAM" id="SSF48113">
    <property type="entry name" value="Heme-dependent peroxidases"/>
    <property type="match status" value="1"/>
</dbReference>
<dbReference type="GO" id="GO:0006979">
    <property type="term" value="P:response to oxidative stress"/>
    <property type="evidence" value="ECO:0007669"/>
    <property type="project" value="InterPro"/>
</dbReference>
<dbReference type="PRINTS" id="PR00457">
    <property type="entry name" value="ANPEROXIDASE"/>
</dbReference>
<evidence type="ECO:0000256" key="1">
    <source>
        <dbReference type="ARBA" id="ARBA00004613"/>
    </source>
</evidence>